<feature type="non-terminal residue" evidence="1">
    <location>
        <position position="1"/>
    </location>
</feature>
<comment type="caution">
    <text evidence="1">The sequence shown here is derived from an EMBL/GenBank/DDBJ whole genome shotgun (WGS) entry which is preliminary data.</text>
</comment>
<organism evidence="1 2">
    <name type="scientific">Phascolomyces articulosus</name>
    <dbReference type="NCBI Taxonomy" id="60185"/>
    <lineage>
        <taxon>Eukaryota</taxon>
        <taxon>Fungi</taxon>
        <taxon>Fungi incertae sedis</taxon>
        <taxon>Mucoromycota</taxon>
        <taxon>Mucoromycotina</taxon>
        <taxon>Mucoromycetes</taxon>
        <taxon>Mucorales</taxon>
        <taxon>Lichtheimiaceae</taxon>
        <taxon>Phascolomyces</taxon>
    </lineage>
</organism>
<evidence type="ECO:0000313" key="2">
    <source>
        <dbReference type="Proteomes" id="UP001209540"/>
    </source>
</evidence>
<dbReference type="AlphaFoldDB" id="A0AAD5JNH0"/>
<dbReference type="EMBL" id="JAIXMP010000046">
    <property type="protein sequence ID" value="KAI9246448.1"/>
    <property type="molecule type" value="Genomic_DNA"/>
</dbReference>
<dbReference type="PANTHER" id="PTHR36978">
    <property type="entry name" value="P-LOOP CONTAINING NUCLEOTIDE TRIPHOSPHATE HYDROLASE"/>
    <property type="match status" value="1"/>
</dbReference>
<proteinExistence type="predicted"/>
<keyword evidence="2" id="KW-1185">Reference proteome</keyword>
<reference evidence="1" key="2">
    <citation type="submission" date="2023-02" db="EMBL/GenBank/DDBJ databases">
        <authorList>
            <consortium name="DOE Joint Genome Institute"/>
            <person name="Mondo S.J."/>
            <person name="Chang Y."/>
            <person name="Wang Y."/>
            <person name="Ahrendt S."/>
            <person name="Andreopoulos W."/>
            <person name="Barry K."/>
            <person name="Beard J."/>
            <person name="Benny G.L."/>
            <person name="Blankenship S."/>
            <person name="Bonito G."/>
            <person name="Cuomo C."/>
            <person name="Desiro A."/>
            <person name="Gervers K.A."/>
            <person name="Hundley H."/>
            <person name="Kuo A."/>
            <person name="LaButti K."/>
            <person name="Lang B.F."/>
            <person name="Lipzen A."/>
            <person name="O'Donnell K."/>
            <person name="Pangilinan J."/>
            <person name="Reynolds N."/>
            <person name="Sandor L."/>
            <person name="Smith M.W."/>
            <person name="Tsang A."/>
            <person name="Grigoriev I.V."/>
            <person name="Stajich J.E."/>
            <person name="Spatafora J.W."/>
        </authorList>
    </citation>
    <scope>NUCLEOTIDE SEQUENCE</scope>
    <source>
        <strain evidence="1">RSA 2281</strain>
    </source>
</reference>
<name>A0AAD5JNH0_9FUNG</name>
<dbReference type="Pfam" id="PF17784">
    <property type="entry name" value="Sulfotransfer_4"/>
    <property type="match status" value="1"/>
</dbReference>
<dbReference type="Proteomes" id="UP001209540">
    <property type="component" value="Unassembled WGS sequence"/>
</dbReference>
<sequence>YKTHHMKCFNEDGGRAEKFTEAYYNPEKQDEVDWDNLYDEFDTALDWPACSFIVPLMKKYPDAKVILTVRDPDSW</sequence>
<accession>A0AAD5JNH0</accession>
<gene>
    <name evidence="1" type="ORF">BDA99DRAFT_447261</name>
</gene>
<dbReference type="Gene3D" id="3.40.50.300">
    <property type="entry name" value="P-loop containing nucleotide triphosphate hydrolases"/>
    <property type="match status" value="1"/>
</dbReference>
<evidence type="ECO:0000313" key="1">
    <source>
        <dbReference type="EMBL" id="KAI9246448.1"/>
    </source>
</evidence>
<dbReference type="InterPro" id="IPR027417">
    <property type="entry name" value="P-loop_NTPase"/>
</dbReference>
<protein>
    <submittedName>
        <fullName evidence="1">Uncharacterized protein</fullName>
    </submittedName>
</protein>
<dbReference type="PANTHER" id="PTHR36978:SF4">
    <property type="entry name" value="P-LOOP CONTAINING NUCLEOSIDE TRIPHOSPHATE HYDROLASE PROTEIN"/>
    <property type="match status" value="1"/>
</dbReference>
<reference evidence="1" key="1">
    <citation type="journal article" date="2022" name="IScience">
        <title>Evolution of zygomycete secretomes and the origins of terrestrial fungal ecologies.</title>
        <authorList>
            <person name="Chang Y."/>
            <person name="Wang Y."/>
            <person name="Mondo S."/>
            <person name="Ahrendt S."/>
            <person name="Andreopoulos W."/>
            <person name="Barry K."/>
            <person name="Beard J."/>
            <person name="Benny G.L."/>
            <person name="Blankenship S."/>
            <person name="Bonito G."/>
            <person name="Cuomo C."/>
            <person name="Desiro A."/>
            <person name="Gervers K.A."/>
            <person name="Hundley H."/>
            <person name="Kuo A."/>
            <person name="LaButti K."/>
            <person name="Lang B.F."/>
            <person name="Lipzen A."/>
            <person name="O'Donnell K."/>
            <person name="Pangilinan J."/>
            <person name="Reynolds N."/>
            <person name="Sandor L."/>
            <person name="Smith M.E."/>
            <person name="Tsang A."/>
            <person name="Grigoriev I.V."/>
            <person name="Stajich J.E."/>
            <person name="Spatafora J.W."/>
        </authorList>
    </citation>
    <scope>NUCLEOTIDE SEQUENCE</scope>
    <source>
        <strain evidence="1">RSA 2281</strain>
    </source>
</reference>
<dbReference type="InterPro" id="IPR040632">
    <property type="entry name" value="Sulfotransfer_4"/>
</dbReference>